<dbReference type="AlphaFoldDB" id="A0A7S4ED58"/>
<reference evidence="1" key="1">
    <citation type="submission" date="2021-01" db="EMBL/GenBank/DDBJ databases">
        <authorList>
            <person name="Corre E."/>
            <person name="Pelletier E."/>
            <person name="Niang G."/>
            <person name="Scheremetjew M."/>
            <person name="Finn R."/>
            <person name="Kale V."/>
            <person name="Holt S."/>
            <person name="Cochrane G."/>
            <person name="Meng A."/>
            <person name="Brown T."/>
            <person name="Cohen L."/>
        </authorList>
    </citation>
    <scope>NUCLEOTIDE SEQUENCE</scope>
    <source>
        <strain evidence="1">CCMP1756</strain>
    </source>
</reference>
<dbReference type="EMBL" id="HBIW01023501">
    <property type="protein sequence ID" value="CAE0704796.1"/>
    <property type="molecule type" value="Transcribed_RNA"/>
</dbReference>
<name>A0A7S4ED58_9STRA</name>
<protein>
    <submittedName>
        <fullName evidence="1">Uncharacterized protein</fullName>
    </submittedName>
</protein>
<sequence>MDVDDEDDPALAIAPKKKKLEDGLARRIFAEDRFRELQKQNHGELHDFEAVEARSICDDELRVLKQSLQDALQRKRDHLVKLKDAASERADALEKGESKPGDPQFLVAPVDLGATDAECRSDLRQILADTVPRPPTVDEDGTTLFRVGQTLSIFSKPRQAEFLGTLTSIDQARLTLVQEDGHELKFSLADLQSRSLVASLAGPAETPARAAN</sequence>
<evidence type="ECO:0000313" key="1">
    <source>
        <dbReference type="EMBL" id="CAE0704796.1"/>
    </source>
</evidence>
<proteinExistence type="predicted"/>
<organism evidence="1">
    <name type="scientific">Pelagomonas calceolata</name>
    <dbReference type="NCBI Taxonomy" id="35677"/>
    <lineage>
        <taxon>Eukaryota</taxon>
        <taxon>Sar</taxon>
        <taxon>Stramenopiles</taxon>
        <taxon>Ochrophyta</taxon>
        <taxon>Pelagophyceae</taxon>
        <taxon>Pelagomonadales</taxon>
        <taxon>Pelagomonadaceae</taxon>
        <taxon>Pelagomonas</taxon>
    </lineage>
</organism>
<accession>A0A7S4ED58</accession>
<gene>
    <name evidence="1" type="ORF">PCAL00307_LOCUS20244</name>
</gene>